<evidence type="ECO:0000256" key="5">
    <source>
        <dbReference type="ARBA" id="ARBA00022679"/>
    </source>
</evidence>
<evidence type="ECO:0000259" key="10">
    <source>
        <dbReference type="PROSITE" id="PS50109"/>
    </source>
</evidence>
<dbReference type="Proteomes" id="UP000320806">
    <property type="component" value="Unassembled WGS sequence"/>
</dbReference>
<feature type="region of interest" description="Disordered" evidence="9">
    <location>
        <begin position="374"/>
        <end position="395"/>
    </location>
</feature>
<sequence length="395" mass="43219">MLEVLIALSALCVGLVIGWSAARRRTAETSAKSIATTHTNPEPIAPEAAEILDALRSVSLVVDASDRVVRASPSAAALGLVRGQEIVHEQLRTLVRTSRRDKDLHELELDLTRGLNGAGRLVLGVRVTPLSDDHVLILLDDRSQLRRVEETRRDFVVNVSHELKTPVAGLSLLSEAIDDARDDPEAVHRFTKRMRTEADRINRLVMEIVEFSRLQVAETLDDPQRVDVRECVAEAIEHMRLMADERNIGIQAHDEGNRAEVFGDPDLITTAVRNLIENAVNYSGSGTRVDVAVKGSPDLVTVAVKDQGSGIPAGEIERVFERFYRVDAARSRRTGGTGLGLAIVKHICANHGGEVTAWSEEGHGSTFTIRLPAAHPEPSETTIDRPVDEARKVTP</sequence>
<comment type="subcellular location">
    <subcellularLocation>
        <location evidence="2">Cell membrane</location>
    </subcellularLocation>
</comment>
<dbReference type="EC" id="2.7.13.3" evidence="3"/>
<dbReference type="SUPFAM" id="SSF55874">
    <property type="entry name" value="ATPase domain of HSP90 chaperone/DNA topoisomerase II/histidine kinase"/>
    <property type="match status" value="1"/>
</dbReference>
<comment type="catalytic activity">
    <reaction evidence="1">
        <text>ATP + protein L-histidine = ADP + protein N-phospho-L-histidine.</text>
        <dbReference type="EC" id="2.7.13.3"/>
    </reaction>
</comment>
<dbReference type="InterPro" id="IPR003661">
    <property type="entry name" value="HisK_dim/P_dom"/>
</dbReference>
<evidence type="ECO:0000256" key="8">
    <source>
        <dbReference type="ARBA" id="ARBA00039401"/>
    </source>
</evidence>
<gene>
    <name evidence="11" type="ORF">FB459_3391</name>
</gene>
<dbReference type="GO" id="GO:0000155">
    <property type="term" value="F:phosphorelay sensor kinase activity"/>
    <property type="evidence" value="ECO:0007669"/>
    <property type="project" value="InterPro"/>
</dbReference>
<dbReference type="InterPro" id="IPR050351">
    <property type="entry name" value="BphY/WalK/GraS-like"/>
</dbReference>
<evidence type="ECO:0000256" key="2">
    <source>
        <dbReference type="ARBA" id="ARBA00004236"/>
    </source>
</evidence>
<evidence type="ECO:0000256" key="6">
    <source>
        <dbReference type="ARBA" id="ARBA00022777"/>
    </source>
</evidence>
<dbReference type="PANTHER" id="PTHR45453:SF1">
    <property type="entry name" value="PHOSPHATE REGULON SENSOR PROTEIN PHOR"/>
    <property type="match status" value="1"/>
</dbReference>
<dbReference type="InterPro" id="IPR036890">
    <property type="entry name" value="HATPase_C_sf"/>
</dbReference>
<evidence type="ECO:0000313" key="11">
    <source>
        <dbReference type="EMBL" id="TQJ15818.1"/>
    </source>
</evidence>
<feature type="compositionally biased region" description="Basic and acidic residues" evidence="9">
    <location>
        <begin position="382"/>
        <end position="395"/>
    </location>
</feature>
<evidence type="ECO:0000256" key="1">
    <source>
        <dbReference type="ARBA" id="ARBA00000085"/>
    </source>
</evidence>
<organism evidence="11 12">
    <name type="scientific">Yimella lutea</name>
    <dbReference type="NCBI Taxonomy" id="587872"/>
    <lineage>
        <taxon>Bacteria</taxon>
        <taxon>Bacillati</taxon>
        <taxon>Actinomycetota</taxon>
        <taxon>Actinomycetes</taxon>
        <taxon>Micrococcales</taxon>
        <taxon>Dermacoccaceae</taxon>
        <taxon>Yimella</taxon>
    </lineage>
</organism>
<evidence type="ECO:0000256" key="9">
    <source>
        <dbReference type="SAM" id="MobiDB-lite"/>
    </source>
</evidence>
<evidence type="ECO:0000256" key="4">
    <source>
        <dbReference type="ARBA" id="ARBA00022553"/>
    </source>
</evidence>
<dbReference type="GO" id="GO:0004721">
    <property type="term" value="F:phosphoprotein phosphatase activity"/>
    <property type="evidence" value="ECO:0007669"/>
    <property type="project" value="TreeGrafter"/>
</dbReference>
<dbReference type="InterPro" id="IPR004358">
    <property type="entry name" value="Sig_transdc_His_kin-like_C"/>
</dbReference>
<dbReference type="InterPro" id="IPR005467">
    <property type="entry name" value="His_kinase_dom"/>
</dbReference>
<dbReference type="PRINTS" id="PR00344">
    <property type="entry name" value="BCTRLSENSOR"/>
</dbReference>
<dbReference type="PANTHER" id="PTHR45453">
    <property type="entry name" value="PHOSPHATE REGULON SENSOR PROTEIN PHOR"/>
    <property type="match status" value="1"/>
</dbReference>
<comment type="caution">
    <text evidence="11">The sequence shown here is derived from an EMBL/GenBank/DDBJ whole genome shotgun (WGS) entry which is preliminary data.</text>
</comment>
<dbReference type="Gene3D" id="3.30.565.10">
    <property type="entry name" value="Histidine kinase-like ATPase, C-terminal domain"/>
    <property type="match status" value="1"/>
</dbReference>
<name>A0A542EKF1_9MICO</name>
<dbReference type="InterPro" id="IPR036097">
    <property type="entry name" value="HisK_dim/P_sf"/>
</dbReference>
<keyword evidence="5" id="KW-0808">Transferase</keyword>
<dbReference type="Gene3D" id="1.10.287.130">
    <property type="match status" value="1"/>
</dbReference>
<dbReference type="Pfam" id="PF00512">
    <property type="entry name" value="HisKA"/>
    <property type="match status" value="1"/>
</dbReference>
<dbReference type="SMART" id="SM00387">
    <property type="entry name" value="HATPase_c"/>
    <property type="match status" value="1"/>
</dbReference>
<dbReference type="Pfam" id="PF02518">
    <property type="entry name" value="HATPase_c"/>
    <property type="match status" value="1"/>
</dbReference>
<keyword evidence="6 11" id="KW-0418">Kinase</keyword>
<feature type="domain" description="Histidine kinase" evidence="10">
    <location>
        <begin position="158"/>
        <end position="375"/>
    </location>
</feature>
<keyword evidence="12" id="KW-1185">Reference proteome</keyword>
<keyword evidence="7" id="KW-0902">Two-component regulatory system</keyword>
<dbReference type="InterPro" id="IPR003594">
    <property type="entry name" value="HATPase_dom"/>
</dbReference>
<evidence type="ECO:0000256" key="3">
    <source>
        <dbReference type="ARBA" id="ARBA00012438"/>
    </source>
</evidence>
<evidence type="ECO:0000256" key="7">
    <source>
        <dbReference type="ARBA" id="ARBA00023012"/>
    </source>
</evidence>
<dbReference type="PROSITE" id="PS50109">
    <property type="entry name" value="HIS_KIN"/>
    <property type="match status" value="1"/>
</dbReference>
<dbReference type="AlphaFoldDB" id="A0A542EKF1"/>
<protein>
    <recommendedName>
        <fullName evidence="8">Sensor-like histidine kinase SenX3</fullName>
        <ecNumber evidence="3">2.7.13.3</ecNumber>
    </recommendedName>
</protein>
<accession>A0A542EKF1</accession>
<dbReference type="SUPFAM" id="SSF47384">
    <property type="entry name" value="Homodimeric domain of signal transducing histidine kinase"/>
    <property type="match status" value="1"/>
</dbReference>
<dbReference type="FunFam" id="3.30.565.10:FF:000006">
    <property type="entry name" value="Sensor histidine kinase WalK"/>
    <property type="match status" value="1"/>
</dbReference>
<dbReference type="EMBL" id="VFMO01000001">
    <property type="protein sequence ID" value="TQJ15818.1"/>
    <property type="molecule type" value="Genomic_DNA"/>
</dbReference>
<dbReference type="RefSeq" id="WP_246092503.1">
    <property type="nucleotide sequence ID" value="NZ_BAABCI010000023.1"/>
</dbReference>
<proteinExistence type="predicted"/>
<dbReference type="SMART" id="SM00388">
    <property type="entry name" value="HisKA"/>
    <property type="match status" value="1"/>
</dbReference>
<dbReference type="GO" id="GO:0005886">
    <property type="term" value="C:plasma membrane"/>
    <property type="evidence" value="ECO:0007669"/>
    <property type="project" value="UniProtKB-SubCell"/>
</dbReference>
<reference evidence="11 12" key="1">
    <citation type="submission" date="2019-06" db="EMBL/GenBank/DDBJ databases">
        <title>Sequencing the genomes of 1000 actinobacteria strains.</title>
        <authorList>
            <person name="Klenk H.-P."/>
        </authorList>
    </citation>
    <scope>NUCLEOTIDE SEQUENCE [LARGE SCALE GENOMIC DNA]</scope>
    <source>
        <strain evidence="11 12">DSM 19828</strain>
    </source>
</reference>
<dbReference type="CDD" id="cd00082">
    <property type="entry name" value="HisKA"/>
    <property type="match status" value="1"/>
</dbReference>
<evidence type="ECO:0000313" key="12">
    <source>
        <dbReference type="Proteomes" id="UP000320806"/>
    </source>
</evidence>
<dbReference type="CDD" id="cd00075">
    <property type="entry name" value="HATPase"/>
    <property type="match status" value="1"/>
</dbReference>
<keyword evidence="4" id="KW-0597">Phosphoprotein</keyword>
<dbReference type="GO" id="GO:0016036">
    <property type="term" value="P:cellular response to phosphate starvation"/>
    <property type="evidence" value="ECO:0007669"/>
    <property type="project" value="TreeGrafter"/>
</dbReference>